<evidence type="ECO:0000256" key="7">
    <source>
        <dbReference type="SAM" id="MobiDB-lite"/>
    </source>
</evidence>
<evidence type="ECO:0000256" key="3">
    <source>
        <dbReference type="ARBA" id="ARBA00022741"/>
    </source>
</evidence>
<dbReference type="VEuPathDB" id="FungiDB:SPSK_09047"/>
<dbReference type="GO" id="GO:0004674">
    <property type="term" value="F:protein serine/threonine kinase activity"/>
    <property type="evidence" value="ECO:0007669"/>
    <property type="project" value="UniProtKB-KW"/>
</dbReference>
<dbReference type="Proteomes" id="UP000033710">
    <property type="component" value="Unassembled WGS sequence"/>
</dbReference>
<dbReference type="InterPro" id="IPR000719">
    <property type="entry name" value="Prot_kinase_dom"/>
</dbReference>
<keyword evidence="3 6" id="KW-0547">Nucleotide-binding</keyword>
<dbReference type="GO" id="GO:0043484">
    <property type="term" value="P:regulation of RNA splicing"/>
    <property type="evidence" value="ECO:0007669"/>
    <property type="project" value="TreeGrafter"/>
</dbReference>
<dbReference type="SUPFAM" id="SSF56112">
    <property type="entry name" value="Protein kinase-like (PK-like)"/>
    <property type="match status" value="1"/>
</dbReference>
<keyword evidence="5 6" id="KW-0067">ATP-binding</keyword>
<name>A0A0F2M8D1_SPOSC</name>
<dbReference type="Pfam" id="PF00069">
    <property type="entry name" value="Pkinase"/>
    <property type="match status" value="1"/>
</dbReference>
<comment type="caution">
    <text evidence="9">The sequence shown here is derived from an EMBL/GenBank/DDBJ whole genome shotgun (WGS) entry which is preliminary data.</text>
</comment>
<dbReference type="Gene3D" id="1.10.510.10">
    <property type="entry name" value="Transferase(Phosphotransferase) domain 1"/>
    <property type="match status" value="1"/>
</dbReference>
<dbReference type="SMART" id="SM00220">
    <property type="entry name" value="S_TKc"/>
    <property type="match status" value="1"/>
</dbReference>
<reference evidence="9 10" key="1">
    <citation type="journal article" date="2014" name="BMC Genomics">
        <title>Comparative genomics of the major fungal agents of human and animal Sporotrichosis: Sporothrix schenckii and Sporothrix brasiliensis.</title>
        <authorList>
            <person name="Teixeira M.M."/>
            <person name="de Almeida L.G."/>
            <person name="Kubitschek-Barreira P."/>
            <person name="Alves F.L."/>
            <person name="Kioshima E.S."/>
            <person name="Abadio A.K."/>
            <person name="Fernandes L."/>
            <person name="Derengowski L.S."/>
            <person name="Ferreira K.S."/>
            <person name="Souza R.C."/>
            <person name="Ruiz J.C."/>
            <person name="de Andrade N.C."/>
            <person name="Paes H.C."/>
            <person name="Nicola A.M."/>
            <person name="Albuquerque P."/>
            <person name="Gerber A.L."/>
            <person name="Martins V.P."/>
            <person name="Peconick L.D."/>
            <person name="Neto A.V."/>
            <person name="Chaucanez C.B."/>
            <person name="Silva P.A."/>
            <person name="Cunha O.L."/>
            <person name="de Oliveira F.F."/>
            <person name="dos Santos T.C."/>
            <person name="Barros A.L."/>
            <person name="Soares M.A."/>
            <person name="de Oliveira L.M."/>
            <person name="Marini M.M."/>
            <person name="Villalobos-Duno H."/>
            <person name="Cunha M.M."/>
            <person name="de Hoog S."/>
            <person name="da Silveira J.F."/>
            <person name="Henrissat B."/>
            <person name="Nino-Vega G.A."/>
            <person name="Cisalpino P.S."/>
            <person name="Mora-Montes H.M."/>
            <person name="Almeida S.R."/>
            <person name="Stajich J.E."/>
            <person name="Lopes-Bezerra L.M."/>
            <person name="Vasconcelos A.T."/>
            <person name="Felipe M.S."/>
        </authorList>
    </citation>
    <scope>NUCLEOTIDE SEQUENCE [LARGE SCALE GENOMIC DNA]</scope>
    <source>
        <strain evidence="9 10">1099-18</strain>
    </source>
</reference>
<feature type="region of interest" description="Disordered" evidence="7">
    <location>
        <begin position="338"/>
        <end position="384"/>
    </location>
</feature>
<reference evidence="9 10" key="2">
    <citation type="journal article" date="2015" name="Eukaryot. Cell">
        <title>Asexual propagation of a virulent clone complex in a human and feline outbreak of sporotrichosis.</title>
        <authorList>
            <person name="Teixeira Mde M."/>
            <person name="Rodrigues A.M."/>
            <person name="Tsui C.K."/>
            <person name="de Almeida L.G."/>
            <person name="Van Diepeningen A.D."/>
            <person name="van den Ende B.G."/>
            <person name="Fernandes G.F."/>
            <person name="Kano R."/>
            <person name="Hamelin R.C."/>
            <person name="Lopes-Bezerra L.M."/>
            <person name="Vasconcelos A.T."/>
            <person name="de Hoog S."/>
            <person name="de Camargo Z.P."/>
            <person name="Felipe M.S."/>
        </authorList>
    </citation>
    <scope>NUCLEOTIDE SEQUENCE [LARGE SCALE GENOMIC DNA]</scope>
    <source>
        <strain evidence="9 10">1099-18</strain>
    </source>
</reference>
<dbReference type="PANTHER" id="PTHR45646">
    <property type="entry name" value="SERINE/THREONINE-PROTEIN KINASE DOA-RELATED"/>
    <property type="match status" value="1"/>
</dbReference>
<proteinExistence type="predicted"/>
<dbReference type="GO" id="GO:0005634">
    <property type="term" value="C:nucleus"/>
    <property type="evidence" value="ECO:0007669"/>
    <property type="project" value="TreeGrafter"/>
</dbReference>
<dbReference type="EMBL" id="AXCR01000007">
    <property type="protein sequence ID" value="KJR85907.1"/>
    <property type="molecule type" value="Genomic_DNA"/>
</dbReference>
<keyword evidence="4" id="KW-0418">Kinase</keyword>
<evidence type="ECO:0000259" key="8">
    <source>
        <dbReference type="PROSITE" id="PS50011"/>
    </source>
</evidence>
<organism evidence="9 10">
    <name type="scientific">Sporothrix schenckii 1099-18</name>
    <dbReference type="NCBI Taxonomy" id="1397361"/>
    <lineage>
        <taxon>Eukaryota</taxon>
        <taxon>Fungi</taxon>
        <taxon>Dikarya</taxon>
        <taxon>Ascomycota</taxon>
        <taxon>Pezizomycotina</taxon>
        <taxon>Sordariomycetes</taxon>
        <taxon>Sordariomycetidae</taxon>
        <taxon>Ophiostomatales</taxon>
        <taxon>Ophiostomataceae</taxon>
        <taxon>Sporothrix</taxon>
    </lineage>
</organism>
<dbReference type="Gene3D" id="3.30.200.20">
    <property type="entry name" value="Phosphorylase Kinase, domain 1"/>
    <property type="match status" value="1"/>
</dbReference>
<sequence>MSNTALRCAALSTASTDPSSTMPNKRVPQSPFPIYEDLPSDASFDYHDEPLDHGRATANGTCLTGPGTDLEPLEDYKEGGFHPIHLGDTLGTSYCVLRKLGHGGYGTVWLCRDTRDDYARYVAVKVTIAMVKAEDISDLTILAGLDRSSAPGSDHIAFPLDTFPITGPNGTHQCIVLPLLGPCVSPELWVRLKDEPGPVLRKMAYQAVKAINFLHTNGICHGVHSFRLDFRPANILVKLNSLNHVSEEELLSRFGEPKLVKVVTESGDELPVSSPRYLTPAIDLSRLGDEYLTDQICVIDFGESFRISDPPDVSCIPEMYLSPEVLLQLLRDEKSGYGDDDIDDYNVYNDDNNGDNNEEDTRKNNKKDEDEDVDDNKDNPKGERAAIGPACDLWALGCTLFEIRQQTALFHMIHDPDDLVAEMVRYFGKLPTQWWDTWERRAEYFDEHGTWIRENEDRSLEWLLDQSSDTVQSPTFQQDSSCIRWTSMATPQAEQKLMADLLYKLFQYDPDKRISAEGAVTHEWFKM</sequence>
<keyword evidence="2" id="KW-0808">Transferase</keyword>
<dbReference type="RefSeq" id="XP_016588583.1">
    <property type="nucleotide sequence ID" value="XM_016735628.1"/>
</dbReference>
<dbReference type="AlphaFoldDB" id="A0A0F2M8D1"/>
<dbReference type="InterPro" id="IPR011009">
    <property type="entry name" value="Kinase-like_dom_sf"/>
</dbReference>
<evidence type="ECO:0000256" key="5">
    <source>
        <dbReference type="ARBA" id="ARBA00022840"/>
    </source>
</evidence>
<dbReference type="InterPro" id="IPR051175">
    <property type="entry name" value="CLK_kinases"/>
</dbReference>
<evidence type="ECO:0000313" key="9">
    <source>
        <dbReference type="EMBL" id="KJR85907.1"/>
    </source>
</evidence>
<protein>
    <recommendedName>
        <fullName evidence="8">Protein kinase domain-containing protein</fullName>
    </recommendedName>
</protein>
<feature type="region of interest" description="Disordered" evidence="7">
    <location>
        <begin position="11"/>
        <end position="31"/>
    </location>
</feature>
<evidence type="ECO:0000313" key="10">
    <source>
        <dbReference type="Proteomes" id="UP000033710"/>
    </source>
</evidence>
<dbReference type="PROSITE" id="PS50011">
    <property type="entry name" value="PROTEIN_KINASE_DOM"/>
    <property type="match status" value="1"/>
</dbReference>
<feature type="binding site" evidence="6">
    <location>
        <position position="125"/>
    </location>
    <ligand>
        <name>ATP</name>
        <dbReference type="ChEBI" id="CHEBI:30616"/>
    </ligand>
</feature>
<feature type="compositionally biased region" description="Basic and acidic residues" evidence="7">
    <location>
        <begin position="359"/>
        <end position="368"/>
    </location>
</feature>
<feature type="compositionally biased region" description="Polar residues" evidence="7">
    <location>
        <begin position="12"/>
        <end position="23"/>
    </location>
</feature>
<evidence type="ECO:0000256" key="1">
    <source>
        <dbReference type="ARBA" id="ARBA00022527"/>
    </source>
</evidence>
<dbReference type="InterPro" id="IPR017441">
    <property type="entry name" value="Protein_kinase_ATP_BS"/>
</dbReference>
<dbReference type="GeneID" id="27670905"/>
<dbReference type="OrthoDB" id="5979581at2759"/>
<keyword evidence="1" id="KW-0723">Serine/threonine-protein kinase</keyword>
<evidence type="ECO:0000256" key="2">
    <source>
        <dbReference type="ARBA" id="ARBA00022679"/>
    </source>
</evidence>
<accession>A0A0F2M8D1</accession>
<dbReference type="PROSITE" id="PS00107">
    <property type="entry name" value="PROTEIN_KINASE_ATP"/>
    <property type="match status" value="1"/>
</dbReference>
<evidence type="ECO:0000256" key="6">
    <source>
        <dbReference type="PROSITE-ProRule" id="PRU10141"/>
    </source>
</evidence>
<dbReference type="GO" id="GO:0005524">
    <property type="term" value="F:ATP binding"/>
    <property type="evidence" value="ECO:0007669"/>
    <property type="project" value="UniProtKB-UniRule"/>
</dbReference>
<dbReference type="KEGG" id="ssck:SPSK_09047"/>
<dbReference type="PANTHER" id="PTHR45646:SF11">
    <property type="entry name" value="SERINE_THREONINE-PROTEIN KINASE DOA"/>
    <property type="match status" value="1"/>
</dbReference>
<gene>
    <name evidence="9" type="ORF">SPSK_09047</name>
</gene>
<evidence type="ECO:0000256" key="4">
    <source>
        <dbReference type="ARBA" id="ARBA00022777"/>
    </source>
</evidence>
<feature type="domain" description="Protein kinase" evidence="8">
    <location>
        <begin position="94"/>
        <end position="525"/>
    </location>
</feature>